<dbReference type="InterPro" id="IPR029787">
    <property type="entry name" value="Nucleotide_cyclase"/>
</dbReference>
<dbReference type="EMBL" id="PDKW01000043">
    <property type="protein sequence ID" value="PGH54110.1"/>
    <property type="molecule type" value="Genomic_DNA"/>
</dbReference>
<dbReference type="SUPFAM" id="SSF55073">
    <property type="entry name" value="Nucleotide cyclase"/>
    <property type="match status" value="1"/>
</dbReference>
<dbReference type="NCBIfam" id="TIGR00229">
    <property type="entry name" value="sensory_box"/>
    <property type="match status" value="1"/>
</dbReference>
<dbReference type="InterPro" id="IPR001789">
    <property type="entry name" value="Sig_transdc_resp-reg_receiver"/>
</dbReference>
<dbReference type="InterPro" id="IPR000700">
    <property type="entry name" value="PAS-assoc_C"/>
</dbReference>
<dbReference type="InterPro" id="IPR000160">
    <property type="entry name" value="GGDEF_dom"/>
</dbReference>
<keyword evidence="8" id="KW-1185">Reference proteome</keyword>
<feature type="domain" description="Response regulatory" evidence="3">
    <location>
        <begin position="24"/>
        <end position="140"/>
    </location>
</feature>
<dbReference type="Pfam" id="PF00072">
    <property type="entry name" value="Response_reg"/>
    <property type="match status" value="1"/>
</dbReference>
<evidence type="ECO:0000259" key="6">
    <source>
        <dbReference type="PROSITE" id="PS50887"/>
    </source>
</evidence>
<dbReference type="SMART" id="SM00448">
    <property type="entry name" value="REC"/>
    <property type="match status" value="1"/>
</dbReference>
<evidence type="ECO:0000313" key="8">
    <source>
        <dbReference type="Proteomes" id="UP000225379"/>
    </source>
</evidence>
<feature type="domain" description="PAS" evidence="4">
    <location>
        <begin position="153"/>
        <end position="206"/>
    </location>
</feature>
<dbReference type="PROSITE" id="PS50112">
    <property type="entry name" value="PAS"/>
    <property type="match status" value="1"/>
</dbReference>
<dbReference type="PANTHER" id="PTHR46663:SF4">
    <property type="entry name" value="DIGUANYLATE CYCLASE DGCT-RELATED"/>
    <property type="match status" value="1"/>
</dbReference>
<gene>
    <name evidence="7" type="ORF">CRT60_30270</name>
</gene>
<organism evidence="7 8">
    <name type="scientific">Azospirillum palustre</name>
    <dbReference type="NCBI Taxonomy" id="2044885"/>
    <lineage>
        <taxon>Bacteria</taxon>
        <taxon>Pseudomonadati</taxon>
        <taxon>Pseudomonadota</taxon>
        <taxon>Alphaproteobacteria</taxon>
        <taxon>Rhodospirillales</taxon>
        <taxon>Azospirillaceae</taxon>
        <taxon>Azospirillum</taxon>
    </lineage>
</organism>
<dbReference type="FunFam" id="3.30.70.270:FF:000001">
    <property type="entry name" value="Diguanylate cyclase domain protein"/>
    <property type="match status" value="1"/>
</dbReference>
<feature type="domain" description="PAC" evidence="5">
    <location>
        <begin position="231"/>
        <end position="281"/>
    </location>
</feature>
<dbReference type="InterPro" id="IPR043128">
    <property type="entry name" value="Rev_trsase/Diguanyl_cyclase"/>
</dbReference>
<dbReference type="GO" id="GO:0003824">
    <property type="term" value="F:catalytic activity"/>
    <property type="evidence" value="ECO:0007669"/>
    <property type="project" value="UniProtKB-ARBA"/>
</dbReference>
<protein>
    <recommendedName>
        <fullName evidence="9">REC domain-containing diguanylate cyclase</fullName>
    </recommendedName>
</protein>
<dbReference type="Gene3D" id="3.40.50.2300">
    <property type="match status" value="1"/>
</dbReference>
<evidence type="ECO:0000256" key="2">
    <source>
        <dbReference type="SAM" id="Coils"/>
    </source>
</evidence>
<dbReference type="CDD" id="cd01949">
    <property type="entry name" value="GGDEF"/>
    <property type="match status" value="1"/>
</dbReference>
<feature type="coiled-coil region" evidence="2">
    <location>
        <begin position="136"/>
        <end position="163"/>
    </location>
</feature>
<dbReference type="RefSeq" id="WP_098740157.1">
    <property type="nucleotide sequence ID" value="NZ_PDKW01000043.1"/>
</dbReference>
<keyword evidence="1" id="KW-0597">Phosphoprotein</keyword>
<dbReference type="PROSITE" id="PS50110">
    <property type="entry name" value="RESPONSE_REGULATORY"/>
    <property type="match status" value="1"/>
</dbReference>
<evidence type="ECO:0008006" key="9">
    <source>
        <dbReference type="Google" id="ProtNLM"/>
    </source>
</evidence>
<dbReference type="PANTHER" id="PTHR46663">
    <property type="entry name" value="DIGUANYLATE CYCLASE DGCT-RELATED"/>
    <property type="match status" value="1"/>
</dbReference>
<evidence type="ECO:0000259" key="3">
    <source>
        <dbReference type="PROSITE" id="PS50110"/>
    </source>
</evidence>
<dbReference type="PROSITE" id="PS50113">
    <property type="entry name" value="PAC"/>
    <property type="match status" value="1"/>
</dbReference>
<dbReference type="SMART" id="SM00091">
    <property type="entry name" value="PAS"/>
    <property type="match status" value="1"/>
</dbReference>
<dbReference type="NCBIfam" id="TIGR00254">
    <property type="entry name" value="GGDEF"/>
    <property type="match status" value="1"/>
</dbReference>
<evidence type="ECO:0000313" key="7">
    <source>
        <dbReference type="EMBL" id="PGH54110.1"/>
    </source>
</evidence>
<dbReference type="Gene3D" id="3.30.70.270">
    <property type="match status" value="1"/>
</dbReference>
<feature type="modified residue" description="4-aspartylphosphate" evidence="1">
    <location>
        <position position="75"/>
    </location>
</feature>
<dbReference type="AlphaFoldDB" id="A0A2B8B8H7"/>
<dbReference type="SUPFAM" id="SSF52172">
    <property type="entry name" value="CheY-like"/>
    <property type="match status" value="1"/>
</dbReference>
<sequence length="468" mass="51408">MSIALSSSKPILSRLQEPHEGRTAILLVEDEDADARLVIRSLAPYARRSSVARATSLKEARAWLHRNACDVVLLDLSLPDSFGLETVTRLHADAPSLPLVVLTGYDDEDFALEILAHGAQDYLVKGQTDGPLMWRAVQHARARKRLEEELRLSEERLQGIIGLAQDAILTTDADLNITLFNRAAESLFGYDADDILGRPLSLLIPERFRADHDVHIANFSASQVQAQVMTNRREVQGLTADGREFPAEVSIAKLHHAHGLLFTAVIRDVSERKRVESELRRMATTDPLTGLNNRRRFLELAEVEMARLRRYGRPVSVLMLDIDRFKAINDSHGHAIGDRALVRLAEICRGELRDTDHIGRLGGEEFAIILPETPLAAAGEVAERLRHRLALADVPLDPADHGQGCIRMTVSIGVAMSGEDDACIERALGRADRALYEAKAAGRNRVVIGDGYPGPVFAAASAPTSIAS</sequence>
<name>A0A2B8B8H7_9PROT</name>
<keyword evidence="2" id="KW-0175">Coiled coil</keyword>
<evidence type="ECO:0000256" key="1">
    <source>
        <dbReference type="PROSITE-ProRule" id="PRU00169"/>
    </source>
</evidence>
<dbReference type="Pfam" id="PF13426">
    <property type="entry name" value="PAS_9"/>
    <property type="match status" value="1"/>
</dbReference>
<evidence type="ECO:0000259" key="5">
    <source>
        <dbReference type="PROSITE" id="PS50113"/>
    </source>
</evidence>
<dbReference type="SUPFAM" id="SSF55785">
    <property type="entry name" value="PYP-like sensor domain (PAS domain)"/>
    <property type="match status" value="1"/>
</dbReference>
<dbReference type="InterPro" id="IPR011006">
    <property type="entry name" value="CheY-like_superfamily"/>
</dbReference>
<comment type="caution">
    <text evidence="7">The sequence shown here is derived from an EMBL/GenBank/DDBJ whole genome shotgun (WGS) entry which is preliminary data.</text>
</comment>
<feature type="domain" description="GGDEF" evidence="6">
    <location>
        <begin position="313"/>
        <end position="451"/>
    </location>
</feature>
<proteinExistence type="predicted"/>
<dbReference type="CDD" id="cd00130">
    <property type="entry name" value="PAS"/>
    <property type="match status" value="1"/>
</dbReference>
<dbReference type="Pfam" id="PF00990">
    <property type="entry name" value="GGDEF"/>
    <property type="match status" value="1"/>
</dbReference>
<dbReference type="OrthoDB" id="9812260at2"/>
<accession>A0A2B8B8H7</accession>
<dbReference type="PROSITE" id="PS50887">
    <property type="entry name" value="GGDEF"/>
    <property type="match status" value="1"/>
</dbReference>
<dbReference type="InterPro" id="IPR000014">
    <property type="entry name" value="PAS"/>
</dbReference>
<dbReference type="GO" id="GO:0000160">
    <property type="term" value="P:phosphorelay signal transduction system"/>
    <property type="evidence" value="ECO:0007669"/>
    <property type="project" value="InterPro"/>
</dbReference>
<dbReference type="InterPro" id="IPR052163">
    <property type="entry name" value="DGC-Regulatory_Protein"/>
</dbReference>
<dbReference type="SMART" id="SM00267">
    <property type="entry name" value="GGDEF"/>
    <property type="match status" value="1"/>
</dbReference>
<reference evidence="8" key="1">
    <citation type="submission" date="2017-10" db="EMBL/GenBank/DDBJ databases">
        <authorList>
            <person name="Kravchenko I.K."/>
            <person name="Grouzdev D.S."/>
        </authorList>
    </citation>
    <scope>NUCLEOTIDE SEQUENCE [LARGE SCALE GENOMIC DNA]</scope>
    <source>
        <strain evidence="8">B2</strain>
    </source>
</reference>
<dbReference type="Gene3D" id="3.30.450.20">
    <property type="entry name" value="PAS domain"/>
    <property type="match status" value="1"/>
</dbReference>
<evidence type="ECO:0000259" key="4">
    <source>
        <dbReference type="PROSITE" id="PS50112"/>
    </source>
</evidence>
<dbReference type="InterPro" id="IPR035965">
    <property type="entry name" value="PAS-like_dom_sf"/>
</dbReference>
<dbReference type="CDD" id="cd00156">
    <property type="entry name" value="REC"/>
    <property type="match status" value="1"/>
</dbReference>
<dbReference type="Proteomes" id="UP000225379">
    <property type="component" value="Unassembled WGS sequence"/>
</dbReference>